<evidence type="ECO:0000259" key="1">
    <source>
        <dbReference type="Pfam" id="PF18765"/>
    </source>
</evidence>
<reference evidence="2" key="1">
    <citation type="journal article" date="2021" name="PeerJ">
        <title>Extensive microbial diversity within the chicken gut microbiome revealed by metagenomics and culture.</title>
        <authorList>
            <person name="Gilroy R."/>
            <person name="Ravi A."/>
            <person name="Getino M."/>
            <person name="Pursley I."/>
            <person name="Horton D.L."/>
            <person name="Alikhan N.F."/>
            <person name="Baker D."/>
            <person name="Gharbi K."/>
            <person name="Hall N."/>
            <person name="Watson M."/>
            <person name="Adriaenssens E.M."/>
            <person name="Foster-Nyarko E."/>
            <person name="Jarju S."/>
            <person name="Secka A."/>
            <person name="Antonio M."/>
            <person name="Oren A."/>
            <person name="Chaudhuri R.R."/>
            <person name="La Ragione R."/>
            <person name="Hildebrand F."/>
            <person name="Pallen M.J."/>
        </authorList>
    </citation>
    <scope>NUCLEOTIDE SEQUENCE</scope>
    <source>
        <strain evidence="2">ChiHjej9B8-1298</strain>
    </source>
</reference>
<protein>
    <submittedName>
        <fullName evidence="2">Nucleotidyltransferase domain-containing protein</fullName>
    </submittedName>
</protein>
<accession>A0A9D2E835</accession>
<dbReference type="Gene3D" id="3.30.460.10">
    <property type="entry name" value="Beta Polymerase, domain 2"/>
    <property type="match status" value="1"/>
</dbReference>
<dbReference type="AlphaFoldDB" id="A0A9D2E835"/>
<comment type="caution">
    <text evidence="2">The sequence shown here is derived from an EMBL/GenBank/DDBJ whole genome shotgun (WGS) entry which is preliminary data.</text>
</comment>
<organism evidence="2 3">
    <name type="scientific">Candidatus Bacteroides merdigallinarum</name>
    <dbReference type="NCBI Taxonomy" id="2838473"/>
    <lineage>
        <taxon>Bacteria</taxon>
        <taxon>Pseudomonadati</taxon>
        <taxon>Bacteroidota</taxon>
        <taxon>Bacteroidia</taxon>
        <taxon>Bacteroidales</taxon>
        <taxon>Bacteroidaceae</taxon>
        <taxon>Bacteroides</taxon>
    </lineage>
</organism>
<dbReference type="InterPro" id="IPR041633">
    <property type="entry name" value="Polbeta"/>
</dbReference>
<dbReference type="PANTHER" id="PTHR43449">
    <property type="entry name" value="NUCLEOTIDYLTRANSFERASE"/>
    <property type="match status" value="1"/>
</dbReference>
<proteinExistence type="predicted"/>
<dbReference type="Pfam" id="PF18765">
    <property type="entry name" value="Polbeta"/>
    <property type="match status" value="1"/>
</dbReference>
<evidence type="ECO:0000313" key="2">
    <source>
        <dbReference type="EMBL" id="HIZ32719.1"/>
    </source>
</evidence>
<dbReference type="SUPFAM" id="SSF81301">
    <property type="entry name" value="Nucleotidyltransferase"/>
    <property type="match status" value="1"/>
</dbReference>
<evidence type="ECO:0000313" key="3">
    <source>
        <dbReference type="Proteomes" id="UP000824028"/>
    </source>
</evidence>
<dbReference type="Proteomes" id="UP000824028">
    <property type="component" value="Unassembled WGS sequence"/>
</dbReference>
<dbReference type="CDD" id="cd05403">
    <property type="entry name" value="NT_KNTase_like"/>
    <property type="match status" value="1"/>
</dbReference>
<dbReference type="PANTHER" id="PTHR43449:SF1">
    <property type="entry name" value="POLYMERASE BETA NUCLEOTIDYLTRANSFERASE DOMAIN-CONTAINING PROTEIN"/>
    <property type="match status" value="1"/>
</dbReference>
<dbReference type="EMBL" id="DXBX01000030">
    <property type="protein sequence ID" value="HIZ32719.1"/>
    <property type="molecule type" value="Genomic_DNA"/>
</dbReference>
<reference evidence="2" key="2">
    <citation type="submission" date="2021-04" db="EMBL/GenBank/DDBJ databases">
        <authorList>
            <person name="Gilroy R."/>
        </authorList>
    </citation>
    <scope>NUCLEOTIDE SEQUENCE</scope>
    <source>
        <strain evidence="2">ChiHjej9B8-1298</strain>
    </source>
</reference>
<sequence>MPYGLTDREWCKLLGVFAGNKRIRQAILYGSRAKGTYKPFSDVDITLVGEDLSRADLNRLLFAIDDLLLPYQVDLSLFHVLKNDALVEHIRRKGIVIYENIPDAPSKEAL</sequence>
<gene>
    <name evidence="2" type="ORF">H9814_04110</name>
</gene>
<name>A0A9D2E835_9BACE</name>
<dbReference type="InterPro" id="IPR043519">
    <property type="entry name" value="NT_sf"/>
</dbReference>
<feature type="domain" description="Polymerase beta nucleotidyltransferase" evidence="1">
    <location>
        <begin position="14"/>
        <end position="100"/>
    </location>
</feature>